<feature type="domain" description="HTH tetR-type" evidence="3">
    <location>
        <begin position="13"/>
        <end position="73"/>
    </location>
</feature>
<dbReference type="InterPro" id="IPR050109">
    <property type="entry name" value="HTH-type_TetR-like_transc_reg"/>
</dbReference>
<dbReference type="PROSITE" id="PS50977">
    <property type="entry name" value="HTH_TETR_2"/>
    <property type="match status" value="1"/>
</dbReference>
<dbReference type="RefSeq" id="WP_337318894.1">
    <property type="nucleotide sequence ID" value="NZ_JBBDGN010000005.1"/>
</dbReference>
<gene>
    <name evidence="4" type="ORF">WDU93_06805</name>
</gene>
<dbReference type="InterPro" id="IPR001647">
    <property type="entry name" value="HTH_TetR"/>
</dbReference>
<feature type="DNA-binding region" description="H-T-H motif" evidence="2">
    <location>
        <begin position="36"/>
        <end position="55"/>
    </location>
</feature>
<keyword evidence="1 2" id="KW-0238">DNA-binding</keyword>
<name>A0ABU8LJK1_9MICO</name>
<organism evidence="4 5">
    <name type="scientific">Microbacterium istanbulense</name>
    <dbReference type="NCBI Taxonomy" id="3122049"/>
    <lineage>
        <taxon>Bacteria</taxon>
        <taxon>Bacillati</taxon>
        <taxon>Actinomycetota</taxon>
        <taxon>Actinomycetes</taxon>
        <taxon>Micrococcales</taxon>
        <taxon>Microbacteriaceae</taxon>
        <taxon>Microbacterium</taxon>
    </lineage>
</organism>
<evidence type="ECO:0000313" key="5">
    <source>
        <dbReference type="Proteomes" id="UP001366085"/>
    </source>
</evidence>
<dbReference type="PANTHER" id="PTHR30055">
    <property type="entry name" value="HTH-TYPE TRANSCRIPTIONAL REGULATOR RUTR"/>
    <property type="match status" value="1"/>
</dbReference>
<dbReference type="Proteomes" id="UP001366085">
    <property type="component" value="Unassembled WGS sequence"/>
</dbReference>
<dbReference type="EMBL" id="JBBDGN010000005">
    <property type="protein sequence ID" value="MEJ1091403.1"/>
    <property type="molecule type" value="Genomic_DNA"/>
</dbReference>
<evidence type="ECO:0000256" key="2">
    <source>
        <dbReference type="PROSITE-ProRule" id="PRU00335"/>
    </source>
</evidence>
<dbReference type="Gene3D" id="1.10.357.10">
    <property type="entry name" value="Tetracycline Repressor, domain 2"/>
    <property type="match status" value="1"/>
</dbReference>
<comment type="caution">
    <text evidence="4">The sequence shown here is derived from an EMBL/GenBank/DDBJ whole genome shotgun (WGS) entry which is preliminary data.</text>
</comment>
<evidence type="ECO:0000256" key="1">
    <source>
        <dbReference type="ARBA" id="ARBA00023125"/>
    </source>
</evidence>
<reference evidence="4 5" key="1">
    <citation type="submission" date="2024-02" db="EMBL/GenBank/DDBJ databases">
        <authorList>
            <person name="Saticioglu I.B."/>
        </authorList>
    </citation>
    <scope>NUCLEOTIDE SEQUENCE [LARGE SCALE GENOMIC DNA]</scope>
    <source>
        <strain evidence="4 5">Mu-43</strain>
    </source>
</reference>
<dbReference type="Pfam" id="PF00440">
    <property type="entry name" value="TetR_N"/>
    <property type="match status" value="1"/>
</dbReference>
<proteinExistence type="predicted"/>
<evidence type="ECO:0000313" key="4">
    <source>
        <dbReference type="EMBL" id="MEJ1091403.1"/>
    </source>
</evidence>
<evidence type="ECO:0000259" key="3">
    <source>
        <dbReference type="PROSITE" id="PS50977"/>
    </source>
</evidence>
<dbReference type="InterPro" id="IPR009057">
    <property type="entry name" value="Homeodomain-like_sf"/>
</dbReference>
<dbReference type="PANTHER" id="PTHR30055:SF231">
    <property type="entry name" value="TRANSCRIPTIONAL REGULATORY PROTEIN (PROBABLY DEOR-FAMILY)-RELATED"/>
    <property type="match status" value="1"/>
</dbReference>
<dbReference type="SUPFAM" id="SSF46689">
    <property type="entry name" value="Homeodomain-like"/>
    <property type="match status" value="1"/>
</dbReference>
<protein>
    <submittedName>
        <fullName evidence="4">TetR family transcriptional regulator</fullName>
    </submittedName>
</protein>
<accession>A0ABU8LJK1</accession>
<keyword evidence="5" id="KW-1185">Reference proteome</keyword>
<sequence>MPHATPRRRRDPEARRREIVTAAAELIIEVGVDALTHRMIAARAGVPLGATTQYFATLDDLRAEALTCLAAVVDTRIDDMRAALAERGATAAVLTDLVMQGLNDAHALEADRAVVTAAVHDPTVRTLARRWVDQMTEFLAETHGVQRATAVTVFMDGILWHSQMHAQPLPAHLIQTALADLLGEESRTSSPSD</sequence>